<organism evidence="3 4">
    <name type="scientific">Desulfitobacterium dichloroeliminans (strain LMG P-21439 / DCA1)</name>
    <dbReference type="NCBI Taxonomy" id="871963"/>
    <lineage>
        <taxon>Bacteria</taxon>
        <taxon>Bacillati</taxon>
        <taxon>Bacillota</taxon>
        <taxon>Clostridia</taxon>
        <taxon>Eubacteriales</taxon>
        <taxon>Desulfitobacteriaceae</taxon>
        <taxon>Desulfitobacterium</taxon>
    </lineage>
</organism>
<evidence type="ECO:0000256" key="1">
    <source>
        <dbReference type="SAM" id="MobiDB-lite"/>
    </source>
</evidence>
<dbReference type="eggNOG" id="ENOG5032D7X">
    <property type="taxonomic scope" value="Bacteria"/>
</dbReference>
<protein>
    <submittedName>
        <fullName evidence="3">Uncharacterized protein</fullName>
    </submittedName>
</protein>
<dbReference type="RefSeq" id="WP_015261625.1">
    <property type="nucleotide sequence ID" value="NC_019903.1"/>
</dbReference>
<keyword evidence="2" id="KW-1133">Transmembrane helix</keyword>
<feature type="region of interest" description="Disordered" evidence="1">
    <location>
        <begin position="262"/>
        <end position="287"/>
    </location>
</feature>
<reference evidence="4" key="1">
    <citation type="submission" date="2012-02" db="EMBL/GenBank/DDBJ databases">
        <title>Complete sequence of Desulfitobacterium dichloroeliminans LMG P-21439.</title>
        <authorList>
            <person name="Lucas S."/>
            <person name="Han J."/>
            <person name="Lapidus A."/>
            <person name="Cheng J.-F."/>
            <person name="Goodwin L."/>
            <person name="Pitluck S."/>
            <person name="Peters L."/>
            <person name="Ovchinnikova G."/>
            <person name="Teshima H."/>
            <person name="Detter J.C."/>
            <person name="Han C."/>
            <person name="Tapia R."/>
            <person name="Land M."/>
            <person name="Hauser L."/>
            <person name="Kyrpides N."/>
            <person name="Ivanova N."/>
            <person name="Pagani I."/>
            <person name="Kruse T."/>
            <person name="de Vos W.M."/>
            <person name="Boon N."/>
            <person name="Smidt H."/>
            <person name="Woyke T."/>
        </authorList>
    </citation>
    <scope>NUCLEOTIDE SEQUENCE [LARGE SCALE GENOMIC DNA]</scope>
    <source>
        <strain evidence="4">LMG P-21439 / DCA1</strain>
    </source>
</reference>
<sequence>MVKRFVISFMVLLFLLFFSVSPGYAENSPTLGIMQLSAHVLPEYDTSDVLIIYGIQFTNDSQSDYTGEVRFAVPKGVTKPIVIEDTPQATGSDSHIQVRVEDKGEYDEIVWNPTNPVKAMENYPIHLEYYFNPLPGTGQKKFTYTLYSNFDIGQVQVNVFEPLKATEFKMEPAGKFVKKDSEGLNIYRIDPSPLSKGQNLNVEISYIKTDPEPSITPLSATQNAGSSVKQKGSLSSAAVLLPMVGMLGLVILISIKSFNTSSARETPTQRPKKSIQRNQEQNSSDRIESLYAQEKRKLRQKLLDGEINEETYREILVDIERDYK</sequence>
<keyword evidence="4" id="KW-1185">Reference proteome</keyword>
<proteinExistence type="predicted"/>
<evidence type="ECO:0000313" key="4">
    <source>
        <dbReference type="Proteomes" id="UP000010797"/>
    </source>
</evidence>
<dbReference type="Proteomes" id="UP000010797">
    <property type="component" value="Chromosome"/>
</dbReference>
<name>L0F477_DESDL</name>
<keyword evidence="2" id="KW-0472">Membrane</keyword>
<evidence type="ECO:0000313" key="3">
    <source>
        <dbReference type="EMBL" id="AGA68629.1"/>
    </source>
</evidence>
<dbReference type="KEGG" id="ddl:Desdi_1114"/>
<dbReference type="AlphaFoldDB" id="L0F477"/>
<accession>L0F477</accession>
<keyword evidence="2" id="KW-0812">Transmembrane</keyword>
<dbReference type="STRING" id="871963.Desdi_1114"/>
<dbReference type="OrthoDB" id="1793330at2"/>
<dbReference type="EMBL" id="CP003344">
    <property type="protein sequence ID" value="AGA68629.1"/>
    <property type="molecule type" value="Genomic_DNA"/>
</dbReference>
<gene>
    <name evidence="3" type="ordered locus">Desdi_1114</name>
</gene>
<evidence type="ECO:0000256" key="2">
    <source>
        <dbReference type="SAM" id="Phobius"/>
    </source>
</evidence>
<dbReference type="HOGENOM" id="CLU_069540_0_0_9"/>
<feature type="transmembrane region" description="Helical" evidence="2">
    <location>
        <begin position="234"/>
        <end position="255"/>
    </location>
</feature>